<dbReference type="InterPro" id="IPR000277">
    <property type="entry name" value="Cys/Met-Metab_PyrdxlP-dep_enz"/>
</dbReference>
<dbReference type="PROSITE" id="PS00868">
    <property type="entry name" value="CYS_MET_METAB_PP"/>
    <property type="match status" value="1"/>
</dbReference>
<evidence type="ECO:0000313" key="10">
    <source>
        <dbReference type="EMBL" id="TKT02476.1"/>
    </source>
</evidence>
<evidence type="ECO:0000256" key="3">
    <source>
        <dbReference type="ARBA" id="ARBA00022898"/>
    </source>
</evidence>
<dbReference type="AlphaFoldDB" id="A0A4U5WP82"/>
<dbReference type="FunFam" id="3.40.640.10:FF:000009">
    <property type="entry name" value="Cystathionine gamma-synthase homolog"/>
    <property type="match status" value="1"/>
</dbReference>
<dbReference type="OrthoDB" id="9780685at2"/>
<evidence type="ECO:0000256" key="4">
    <source>
        <dbReference type="ARBA" id="ARBA00051441"/>
    </source>
</evidence>
<keyword evidence="3 8" id="KW-0663">Pyridoxal phosphate</keyword>
<dbReference type="InterPro" id="IPR015424">
    <property type="entry name" value="PyrdxlP-dep_Trfase"/>
</dbReference>
<dbReference type="Pfam" id="PF01053">
    <property type="entry name" value="Cys_Met_Meta_PP"/>
    <property type="match status" value="1"/>
</dbReference>
<evidence type="ECO:0000256" key="9">
    <source>
        <dbReference type="RuleBase" id="RU362118"/>
    </source>
</evidence>
<dbReference type="PIRSF" id="PIRSF001434">
    <property type="entry name" value="CGS"/>
    <property type="match status" value="1"/>
</dbReference>
<dbReference type="GO" id="GO:0003962">
    <property type="term" value="F:cystathionine gamma-synthase activity"/>
    <property type="evidence" value="ECO:0007669"/>
    <property type="project" value="UniProtKB-EC"/>
</dbReference>
<dbReference type="CDD" id="cd00614">
    <property type="entry name" value="CGS_like"/>
    <property type="match status" value="1"/>
</dbReference>
<dbReference type="EC" id="2.5.1.48" evidence="5"/>
<protein>
    <recommendedName>
        <fullName evidence="6">Cystathionine gamma-synthase</fullName>
        <ecNumber evidence="5">2.5.1.48</ecNumber>
    </recommendedName>
    <alternativeName>
        <fullName evidence="7">O-succinylhomoserine (thiol)-lyase</fullName>
    </alternativeName>
</protein>
<dbReference type="FunFam" id="3.90.1150.10:FF:000008">
    <property type="entry name" value="Cystathionine gamma-synthase"/>
    <property type="match status" value="1"/>
</dbReference>
<evidence type="ECO:0000256" key="2">
    <source>
        <dbReference type="ARBA" id="ARBA00009077"/>
    </source>
</evidence>
<dbReference type="Gene3D" id="3.40.640.10">
    <property type="entry name" value="Type I PLP-dependent aspartate aminotransferase-like (Major domain)"/>
    <property type="match status" value="1"/>
</dbReference>
<dbReference type="PANTHER" id="PTHR11808">
    <property type="entry name" value="TRANS-SULFURATION ENZYME FAMILY MEMBER"/>
    <property type="match status" value="1"/>
</dbReference>
<evidence type="ECO:0000313" key="11">
    <source>
        <dbReference type="Proteomes" id="UP000305929"/>
    </source>
</evidence>
<comment type="similarity">
    <text evidence="2 9">Belongs to the trans-sulfuration enzymes family.</text>
</comment>
<dbReference type="GO" id="GO:0019346">
    <property type="term" value="P:transsulfuration"/>
    <property type="evidence" value="ECO:0007669"/>
    <property type="project" value="InterPro"/>
</dbReference>
<sequence length="385" mass="40737">MSDRHISQHFETLAIHAGNTADPLTGAVVPPIYQVSTYKQDGVGGLRGGYEYSRSANPTRTALEENLAALEGGRRGLAFASGLAAEDCLLRTLLSPGDHVVIPNDAYGGTFRLFAKVVARWGVEWSVADTSDPAAVRAAITPKTKAVWVETPSNPLLGITDIAAVAQVARDAGARLVVDNTFATPYLQQPLSLGADVVVHSLTKYMGGHSDVVGGALITADETLGEELAYHQNAMGAVAGPFDSWLVLRGTKTLSVRMDRHSENATKVADMLSRHPRVTHVLYPGLPEHPGHEVAAKQMRAFGGMVSFRVEGGEEAAVGVCNRAQVFTLGESLGGVESLIEHPGRMTHASVAGSALEVPADLVRLSVGIENVDDLLEDLQQALGK</sequence>
<organism evidence="10 11">
    <name type="scientific">Streptomyces lasalocidi</name>
    <name type="common">Streptomyces lasaliensis</name>
    <dbReference type="NCBI Taxonomy" id="324833"/>
    <lineage>
        <taxon>Bacteria</taxon>
        <taxon>Bacillati</taxon>
        <taxon>Actinomycetota</taxon>
        <taxon>Actinomycetes</taxon>
        <taxon>Kitasatosporales</taxon>
        <taxon>Streptomycetaceae</taxon>
        <taxon>Streptomyces</taxon>
    </lineage>
</organism>
<dbReference type="Gene3D" id="3.90.1150.10">
    <property type="entry name" value="Aspartate Aminotransferase, domain 1"/>
    <property type="match status" value="1"/>
</dbReference>
<comment type="caution">
    <text evidence="10">The sequence shown here is derived from an EMBL/GenBank/DDBJ whole genome shotgun (WGS) entry which is preliminary data.</text>
</comment>
<proteinExistence type="inferred from homology"/>
<dbReference type="NCBIfam" id="NF005871">
    <property type="entry name" value="PRK07811.1"/>
    <property type="match status" value="1"/>
</dbReference>
<dbReference type="GO" id="GO:0004123">
    <property type="term" value="F:cystathionine gamma-lyase activity"/>
    <property type="evidence" value="ECO:0007669"/>
    <property type="project" value="TreeGrafter"/>
</dbReference>
<keyword evidence="11" id="KW-1185">Reference proteome</keyword>
<dbReference type="SUPFAM" id="SSF53383">
    <property type="entry name" value="PLP-dependent transferases"/>
    <property type="match status" value="1"/>
</dbReference>
<evidence type="ECO:0000256" key="5">
    <source>
        <dbReference type="ARBA" id="ARBA00066530"/>
    </source>
</evidence>
<dbReference type="RefSeq" id="WP_137308406.1">
    <property type="nucleotide sequence ID" value="NZ_SZNQ01000001.1"/>
</dbReference>
<comment type="catalytic activity">
    <reaction evidence="4">
        <text>O-succinyl-L-homoserine + L-cysteine = L,L-cystathionine + succinate + H(+)</text>
        <dbReference type="Rhea" id="RHEA:20397"/>
        <dbReference type="ChEBI" id="CHEBI:15378"/>
        <dbReference type="ChEBI" id="CHEBI:30031"/>
        <dbReference type="ChEBI" id="CHEBI:35235"/>
        <dbReference type="ChEBI" id="CHEBI:57661"/>
        <dbReference type="ChEBI" id="CHEBI:58161"/>
        <dbReference type="EC" id="2.5.1.48"/>
    </reaction>
</comment>
<dbReference type="InterPro" id="IPR015421">
    <property type="entry name" value="PyrdxlP-dep_Trfase_major"/>
</dbReference>
<dbReference type="InterPro" id="IPR054542">
    <property type="entry name" value="Cys_met_metab_PP"/>
</dbReference>
<gene>
    <name evidence="10" type="ORF">E4U91_21900</name>
</gene>
<dbReference type="GO" id="GO:0019343">
    <property type="term" value="P:cysteine biosynthetic process via cystathionine"/>
    <property type="evidence" value="ECO:0007669"/>
    <property type="project" value="TreeGrafter"/>
</dbReference>
<dbReference type="GO" id="GO:0030170">
    <property type="term" value="F:pyridoxal phosphate binding"/>
    <property type="evidence" value="ECO:0007669"/>
    <property type="project" value="InterPro"/>
</dbReference>
<evidence type="ECO:0000256" key="6">
    <source>
        <dbReference type="ARBA" id="ARBA00068008"/>
    </source>
</evidence>
<comment type="cofactor">
    <cofactor evidence="1 9">
        <name>pyridoxal 5'-phosphate</name>
        <dbReference type="ChEBI" id="CHEBI:597326"/>
    </cofactor>
</comment>
<accession>A0A4U5WP82</accession>
<dbReference type="GO" id="GO:0005737">
    <property type="term" value="C:cytoplasm"/>
    <property type="evidence" value="ECO:0007669"/>
    <property type="project" value="TreeGrafter"/>
</dbReference>
<evidence type="ECO:0000256" key="1">
    <source>
        <dbReference type="ARBA" id="ARBA00001933"/>
    </source>
</evidence>
<evidence type="ECO:0000256" key="7">
    <source>
        <dbReference type="ARBA" id="ARBA00083849"/>
    </source>
</evidence>
<keyword evidence="10" id="KW-0808">Transferase</keyword>
<feature type="modified residue" description="N6-(pyridoxal phosphate)lysine" evidence="8">
    <location>
        <position position="204"/>
    </location>
</feature>
<dbReference type="Proteomes" id="UP000305929">
    <property type="component" value="Unassembled WGS sequence"/>
</dbReference>
<dbReference type="EMBL" id="SZNQ01000001">
    <property type="protein sequence ID" value="TKT02476.1"/>
    <property type="molecule type" value="Genomic_DNA"/>
</dbReference>
<dbReference type="PANTHER" id="PTHR11808:SF15">
    <property type="entry name" value="CYSTATHIONINE GAMMA-LYASE"/>
    <property type="match status" value="1"/>
</dbReference>
<reference evidence="10 11" key="1">
    <citation type="submission" date="2019-04" db="EMBL/GenBank/DDBJ databases">
        <title>Streptomyces lasaliensis sp. nov., an Actinomycete isolated from soil which produces the polyether antibiotic lasalocid.</title>
        <authorList>
            <person name="Erwin G."/>
            <person name="Haber C."/>
        </authorList>
    </citation>
    <scope>NUCLEOTIDE SEQUENCE [LARGE SCALE GENOMIC DNA]</scope>
    <source>
        <strain evidence="10 11">X-537</strain>
    </source>
</reference>
<name>A0A4U5WP82_STRLS</name>
<dbReference type="InterPro" id="IPR015422">
    <property type="entry name" value="PyrdxlP-dep_Trfase_small"/>
</dbReference>
<evidence type="ECO:0000256" key="8">
    <source>
        <dbReference type="PIRSR" id="PIRSR001434-2"/>
    </source>
</evidence>